<gene>
    <name evidence="2" type="ORF">E2C01_035495</name>
</gene>
<accession>A0A5B7F8L5</accession>
<dbReference type="Proteomes" id="UP000324222">
    <property type="component" value="Unassembled WGS sequence"/>
</dbReference>
<dbReference type="AlphaFoldDB" id="A0A5B7F8L5"/>
<name>A0A5B7F8L5_PORTR</name>
<proteinExistence type="predicted"/>
<feature type="compositionally biased region" description="Basic and acidic residues" evidence="1">
    <location>
        <begin position="15"/>
        <end position="30"/>
    </location>
</feature>
<reference evidence="2 3" key="1">
    <citation type="submission" date="2019-05" db="EMBL/GenBank/DDBJ databases">
        <title>Another draft genome of Portunus trituberculatus and its Hox gene families provides insights of decapod evolution.</title>
        <authorList>
            <person name="Jeong J.-H."/>
            <person name="Song I."/>
            <person name="Kim S."/>
            <person name="Choi T."/>
            <person name="Kim D."/>
            <person name="Ryu S."/>
            <person name="Kim W."/>
        </authorList>
    </citation>
    <scope>NUCLEOTIDE SEQUENCE [LARGE SCALE GENOMIC DNA]</scope>
    <source>
        <tissue evidence="2">Muscle</tissue>
    </source>
</reference>
<protein>
    <submittedName>
        <fullName evidence="2">Uncharacterized protein</fullName>
    </submittedName>
</protein>
<feature type="region of interest" description="Disordered" evidence="1">
    <location>
        <begin position="79"/>
        <end position="111"/>
    </location>
</feature>
<feature type="compositionally biased region" description="Basic residues" evidence="1">
    <location>
        <begin position="96"/>
        <end position="108"/>
    </location>
</feature>
<feature type="region of interest" description="Disordered" evidence="1">
    <location>
        <begin position="1"/>
        <end position="44"/>
    </location>
</feature>
<evidence type="ECO:0000313" key="3">
    <source>
        <dbReference type="Proteomes" id="UP000324222"/>
    </source>
</evidence>
<organism evidence="2 3">
    <name type="scientific">Portunus trituberculatus</name>
    <name type="common">Swimming crab</name>
    <name type="synonym">Neptunus trituberculatus</name>
    <dbReference type="NCBI Taxonomy" id="210409"/>
    <lineage>
        <taxon>Eukaryota</taxon>
        <taxon>Metazoa</taxon>
        <taxon>Ecdysozoa</taxon>
        <taxon>Arthropoda</taxon>
        <taxon>Crustacea</taxon>
        <taxon>Multicrustacea</taxon>
        <taxon>Malacostraca</taxon>
        <taxon>Eumalacostraca</taxon>
        <taxon>Eucarida</taxon>
        <taxon>Decapoda</taxon>
        <taxon>Pleocyemata</taxon>
        <taxon>Brachyura</taxon>
        <taxon>Eubrachyura</taxon>
        <taxon>Portunoidea</taxon>
        <taxon>Portunidae</taxon>
        <taxon>Portuninae</taxon>
        <taxon>Portunus</taxon>
    </lineage>
</organism>
<keyword evidence="3" id="KW-1185">Reference proteome</keyword>
<evidence type="ECO:0000256" key="1">
    <source>
        <dbReference type="SAM" id="MobiDB-lite"/>
    </source>
</evidence>
<dbReference type="EMBL" id="VSRR010005223">
    <property type="protein sequence ID" value="MPC41887.1"/>
    <property type="molecule type" value="Genomic_DNA"/>
</dbReference>
<sequence length="164" mass="18262">MDARRRGEGGGAGGTRDERRSSTGQEDSRPRPRPGQVGGGQRWAARRWAEGVGQRWEQVGGRTLGASLFRDSKPLVLRTRPGKLAAAGRPDGRGTPWRRRRQRRRRASGRPALGAAVAGNMRRRWPPRHGFHGIYTALCTAWRRRRPPACQMVAAVRTSAWRPG</sequence>
<evidence type="ECO:0000313" key="2">
    <source>
        <dbReference type="EMBL" id="MPC41887.1"/>
    </source>
</evidence>
<comment type="caution">
    <text evidence="2">The sequence shown here is derived from an EMBL/GenBank/DDBJ whole genome shotgun (WGS) entry which is preliminary data.</text>
</comment>